<protein>
    <recommendedName>
        <fullName evidence="5">DUF115 domain-containing protein</fullName>
    </recommendedName>
</protein>
<dbReference type="PANTHER" id="PTHR41786:SF1">
    <property type="entry name" value="6-HYDROXYMETHYLPTERIN DIPHOSPHOKINASE MPTE-LIKE DOMAIN-CONTAINING PROTEIN"/>
    <property type="match status" value="1"/>
</dbReference>
<dbReference type="Pfam" id="PF01973">
    <property type="entry name" value="MptE-like"/>
    <property type="match status" value="1"/>
</dbReference>
<reference evidence="3 4" key="1">
    <citation type="journal article" date="2011" name="J. Bacteriol.">
        <title>Complete genome sequence of the polycyclic aromatic hydrocarbon-degrading bacterium Alteromonas sp. strain SN2.</title>
        <authorList>
            <person name="Jin H.M."/>
            <person name="Jeong H."/>
            <person name="Moon E.J."/>
            <person name="Math R.K."/>
            <person name="Lee K."/>
            <person name="Kim H.J."/>
            <person name="Jeon C.O."/>
            <person name="Oh T.K."/>
            <person name="Kim J.F."/>
        </authorList>
    </citation>
    <scope>NUCLEOTIDE SEQUENCE [LARGE SCALE GENOMIC DNA]</scope>
    <source>
        <strain evidence="4">JCM 17741 / KACC 18427 / KCTC 11700BP / SN2</strain>
    </source>
</reference>
<proteinExistence type="predicted"/>
<gene>
    <name evidence="3" type="ordered locus">ambt_13410</name>
</gene>
<organism evidence="3 4">
    <name type="scientific">Alteromonas naphthalenivorans</name>
    <dbReference type="NCBI Taxonomy" id="715451"/>
    <lineage>
        <taxon>Bacteria</taxon>
        <taxon>Pseudomonadati</taxon>
        <taxon>Pseudomonadota</taxon>
        <taxon>Gammaproteobacteria</taxon>
        <taxon>Alteromonadales</taxon>
        <taxon>Alteromonadaceae</taxon>
        <taxon>Alteromonas/Salinimonas group</taxon>
        <taxon>Alteromonas</taxon>
    </lineage>
</organism>
<evidence type="ECO:0008006" key="5">
    <source>
        <dbReference type="Google" id="ProtNLM"/>
    </source>
</evidence>
<sequence length="1116" mass="127106">MLNDIRFHLHESDLEQAQVETSIAANLQVQKHRNIEALKRNIPSLVPIAVDAPLGSVTIFCNKLGRINICDTNSGQVVYGLNPEKDAKDQVTAALLKPFKVTLNSSTSDNQLLVILGLGLGYHLSLVIEKTLASHIVVYEPYVDYFKCSMSSIDWQSLFQLAKKKNISLFFQIGKDARNLYQDIEELLEHIDVSYFTLIKHLNHPVFDELQNLLSTCSWEDMKTFQPASKRNDLASFLPSWTTFRYEQTWKPLTTDNEVYISNLRILKAYFPALYNEFVDYDIADWRPVVDENDSINLCHLKTGALFYSINPVDEAVERFNYFTRYPQKDGLILGYKGQKLKHYQHYQFVKSCDPVLNKLDHQVGSLPGSVKSLIYFGLGTGHELSMLVENYTISKLFICEPNRDFFYASLFNVDWEAVIKSFDAEDKRLYLNIGDDGSHLTRDLLVQFQSIGPYVLASTYFYQGYYNELLVKAVSQLREQLQVIIAMGDYFDNAKYGIAHTRIAIESDIPFLKQDASQFLSLDDKDIPVFIVGNGPSLDDLIELIKVEKENAIVVSCGTALQSLYNHGIVPDFHAEIETNRTSFDWAMRIGDLDYLSKISLISCNGIHPDTCSLYGKTYLAFKQGEASTVSITELYKTHNFALLDHSYPTVCNFVVDFFTNIGMRQLYFLGTDLGFVDERHHHSKQSGYYDSSGSELYNYAERNNTSIVVAGNFRAFVKTKLEFKMSKTVIETTLNASRAEAYNLSDGAKINGATPLQKHNVLLIKPSGASKIKTLMNLKTKAFKPIVKEEFEHLYNERYSYKTLLKELGELIAKIPEYVEQRDDVEALVSYQRDKLVASLLNKKSLLFYYFNGTINYTNSVLSKILNITDDDAVVDAANAVLSNWLQSIKNMRDVIYYDELGPDGSSTFGGKRRSLSLTHYNEKNGSEVIVHNRNIFKFDYTFLSTFSSKRSDKTLALHIDFHEQIEAQADYHCSVIDYTLADLSLLLNTQGNFVYLPLSEAENTDGVYYQDHIRVNSALFLLASTLRNVVAIPKPNYIDDSHIALPEEIENLSRSCFVYDTPFFIILSPTQIHESDRVLGCGDRLVYVPLLTLRNYLGKKVTLNEYVKLYEGK</sequence>
<dbReference type="Pfam" id="PF20157">
    <property type="entry name" value="Maf_flag10_N"/>
    <property type="match status" value="2"/>
</dbReference>
<dbReference type="eggNOG" id="COG2604">
    <property type="taxonomic scope" value="Bacteria"/>
</dbReference>
<dbReference type="InterPro" id="IPR002826">
    <property type="entry name" value="MptE-like"/>
</dbReference>
<dbReference type="PANTHER" id="PTHR41786">
    <property type="entry name" value="MOTILITY ACCESSORY FACTOR MAF"/>
    <property type="match status" value="1"/>
</dbReference>
<dbReference type="EMBL" id="CP002339">
    <property type="protein sequence ID" value="AEF04200.1"/>
    <property type="molecule type" value="Genomic_DNA"/>
</dbReference>
<accession>F5ZE88</accession>
<dbReference type="AlphaFoldDB" id="F5ZE88"/>
<dbReference type="OrthoDB" id="7254531at2"/>
<evidence type="ECO:0000259" key="2">
    <source>
        <dbReference type="Pfam" id="PF20157"/>
    </source>
</evidence>
<dbReference type="HOGENOM" id="CLU_280426_0_0_6"/>
<evidence type="ECO:0000313" key="4">
    <source>
        <dbReference type="Proteomes" id="UP000000683"/>
    </source>
</evidence>
<feature type="domain" description="Glycosyltransferase Maf N-terminal" evidence="2">
    <location>
        <begin position="113"/>
        <end position="191"/>
    </location>
</feature>
<dbReference type="Proteomes" id="UP000000683">
    <property type="component" value="Chromosome"/>
</dbReference>
<feature type="domain" description="Glycosyltransferase Maf N-terminal" evidence="2">
    <location>
        <begin position="260"/>
        <end position="486"/>
    </location>
</feature>
<name>F5ZE88_ALTNA</name>
<feature type="domain" description="6-hydroxymethylpterin diphosphokinase MptE-like" evidence="1">
    <location>
        <begin position="516"/>
        <end position="679"/>
    </location>
</feature>
<evidence type="ECO:0000259" key="1">
    <source>
        <dbReference type="Pfam" id="PF01973"/>
    </source>
</evidence>
<keyword evidence="4" id="KW-1185">Reference proteome</keyword>
<dbReference type="InterPro" id="IPR045376">
    <property type="entry name" value="Maf_N"/>
</dbReference>
<evidence type="ECO:0000313" key="3">
    <source>
        <dbReference type="EMBL" id="AEF04200.1"/>
    </source>
</evidence>
<dbReference type="RefSeq" id="WP_013785130.1">
    <property type="nucleotide sequence ID" value="NC_015554.1"/>
</dbReference>
<dbReference type="KEGG" id="alt:ambt_13410"/>